<dbReference type="AlphaFoldDB" id="A0A6J5AAC5"/>
<protein>
    <recommendedName>
        <fullName evidence="3">Peptidase C39-like domain-containing protein</fullName>
    </recommendedName>
</protein>
<sequence length="221" mass="24498">MSFVVQRFDPRIRPGLNLGSVSSKRAVHSQQSHWDSTCALHCLAMALQICGLIADTSRVATYRRRLEAAFWKRAVHYFFTGVTFRELATLIAELECGLRTKVAENGSHREVIAFIERELARKRLVICSWRAVGESHSHAVLAIGVEGTQRTRHIDAHTLLVIDPAEGPPATMTLCNARLRYAGREPGKWPRYAKYATASATYAVVLNGAISIASSTPRKSP</sequence>
<dbReference type="Proteomes" id="UP000494205">
    <property type="component" value="Unassembled WGS sequence"/>
</dbReference>
<evidence type="ECO:0000313" key="1">
    <source>
        <dbReference type="EMBL" id="CAB3661183.1"/>
    </source>
</evidence>
<evidence type="ECO:0008006" key="3">
    <source>
        <dbReference type="Google" id="ProtNLM"/>
    </source>
</evidence>
<dbReference type="RefSeq" id="WP_146014302.1">
    <property type="nucleotide sequence ID" value="NZ_CADIJZ010000005.1"/>
</dbReference>
<gene>
    <name evidence="1" type="ORF">LMG27174_01645</name>
</gene>
<reference evidence="1 2" key="1">
    <citation type="submission" date="2020-04" db="EMBL/GenBank/DDBJ databases">
        <authorList>
            <person name="De Canck E."/>
        </authorList>
    </citation>
    <scope>NUCLEOTIDE SEQUENCE [LARGE SCALE GENOMIC DNA]</scope>
    <source>
        <strain evidence="1 2">LMG 27174</strain>
    </source>
</reference>
<name>A0A6J5AAC5_9BURK</name>
<accession>A0A6J5AAC5</accession>
<proteinExistence type="predicted"/>
<dbReference type="OrthoDB" id="7009233at2"/>
<dbReference type="EMBL" id="CADIJZ010000005">
    <property type="protein sequence ID" value="CAB3661183.1"/>
    <property type="molecule type" value="Genomic_DNA"/>
</dbReference>
<evidence type="ECO:0000313" key="2">
    <source>
        <dbReference type="Proteomes" id="UP000494205"/>
    </source>
</evidence>
<organism evidence="1 2">
    <name type="scientific">Paraburkholderia rhynchosiae</name>
    <dbReference type="NCBI Taxonomy" id="487049"/>
    <lineage>
        <taxon>Bacteria</taxon>
        <taxon>Pseudomonadati</taxon>
        <taxon>Pseudomonadota</taxon>
        <taxon>Betaproteobacteria</taxon>
        <taxon>Burkholderiales</taxon>
        <taxon>Burkholderiaceae</taxon>
        <taxon>Paraburkholderia</taxon>
    </lineage>
</organism>